<keyword evidence="8" id="KW-0378">Hydrolase</keyword>
<dbReference type="Pfam" id="PF00768">
    <property type="entry name" value="Peptidase_S11"/>
    <property type="match status" value="1"/>
</dbReference>
<dbReference type="AlphaFoldDB" id="A0A809RDU2"/>
<feature type="active site" description="Proton acceptor" evidence="13">
    <location>
        <position position="61"/>
    </location>
</feature>
<dbReference type="InterPro" id="IPR037167">
    <property type="entry name" value="Peptidase_S11_C_sf"/>
</dbReference>
<evidence type="ECO:0000256" key="14">
    <source>
        <dbReference type="PIRSR" id="PIRSR618044-2"/>
    </source>
</evidence>
<feature type="active site" description="Acyl-ester intermediate" evidence="13">
    <location>
        <position position="58"/>
    </location>
</feature>
<protein>
    <recommendedName>
        <fullName evidence="4">serine-type D-Ala-D-Ala carboxypeptidase</fullName>
        <ecNumber evidence="4">3.4.16.4</ecNumber>
    </recommendedName>
</protein>
<evidence type="ECO:0000256" key="11">
    <source>
        <dbReference type="ARBA" id="ARBA00023316"/>
    </source>
</evidence>
<evidence type="ECO:0000256" key="9">
    <source>
        <dbReference type="ARBA" id="ARBA00022960"/>
    </source>
</evidence>
<reference evidence="19" key="1">
    <citation type="submission" date="2019-11" db="EMBL/GenBank/DDBJ databases">
        <title>Isolation and characterization of a novel species in the genus Sulfuriferula.</title>
        <authorList>
            <person name="Mochizuki J."/>
            <person name="Kojima H."/>
            <person name="Fukui M."/>
        </authorList>
    </citation>
    <scope>NUCLEOTIDE SEQUENCE [LARGE SCALE GENOMIC DNA]</scope>
    <source>
        <strain evidence="19">SGTM</strain>
    </source>
</reference>
<organism evidence="18 19">
    <name type="scientific">Sulfuriferula nivalis</name>
    <dbReference type="NCBI Taxonomy" id="2675298"/>
    <lineage>
        <taxon>Bacteria</taxon>
        <taxon>Pseudomonadati</taxon>
        <taxon>Pseudomonadota</taxon>
        <taxon>Betaproteobacteria</taxon>
        <taxon>Nitrosomonadales</taxon>
        <taxon>Sulfuricellaceae</taxon>
        <taxon>Sulfuriferula</taxon>
    </lineage>
</organism>
<keyword evidence="10" id="KW-0573">Peptidoglycan synthesis</keyword>
<evidence type="ECO:0000256" key="8">
    <source>
        <dbReference type="ARBA" id="ARBA00022801"/>
    </source>
</evidence>
<dbReference type="GO" id="GO:0006508">
    <property type="term" value="P:proteolysis"/>
    <property type="evidence" value="ECO:0007669"/>
    <property type="project" value="UniProtKB-KW"/>
</dbReference>
<dbReference type="RefSeq" id="WP_162083814.1">
    <property type="nucleotide sequence ID" value="NZ_AP021881.1"/>
</dbReference>
<dbReference type="Gene3D" id="2.60.410.10">
    <property type="entry name" value="D-Ala-D-Ala carboxypeptidase, C-terminal domain"/>
    <property type="match status" value="1"/>
</dbReference>
<dbReference type="PRINTS" id="PR00725">
    <property type="entry name" value="DADACBPTASE1"/>
</dbReference>
<comment type="pathway">
    <text evidence="2">Cell wall biogenesis; peptidoglycan biosynthesis.</text>
</comment>
<keyword evidence="19" id="KW-1185">Reference proteome</keyword>
<evidence type="ECO:0000256" key="7">
    <source>
        <dbReference type="ARBA" id="ARBA00022729"/>
    </source>
</evidence>
<keyword evidence="9" id="KW-0133">Cell shape</keyword>
<dbReference type="PANTHER" id="PTHR21581:SF6">
    <property type="entry name" value="TRAFFICKING PROTEIN PARTICLE COMPLEX SUBUNIT 12"/>
    <property type="match status" value="1"/>
</dbReference>
<keyword evidence="11" id="KW-0961">Cell wall biogenesis/degradation</keyword>
<comment type="catalytic activity">
    <reaction evidence="12">
        <text>Preferential cleavage: (Ac)2-L-Lys-D-Ala-|-D-Ala. Also transpeptidation of peptidyl-alanyl moieties that are N-acyl substituents of D-alanine.</text>
        <dbReference type="EC" id="3.4.16.4"/>
    </reaction>
</comment>
<proteinExistence type="inferred from homology"/>
<dbReference type="InterPro" id="IPR012338">
    <property type="entry name" value="Beta-lactam/transpept-like"/>
</dbReference>
<comment type="function">
    <text evidence="1">Removes C-terminal D-alanyl residues from sugar-peptide cell wall precursors.</text>
</comment>
<dbReference type="InterPro" id="IPR018044">
    <property type="entry name" value="Peptidase_S11"/>
</dbReference>
<feature type="signal peptide" evidence="16">
    <location>
        <begin position="1"/>
        <end position="18"/>
    </location>
</feature>
<name>A0A809RDU2_9PROT</name>
<dbReference type="GO" id="GO:0071555">
    <property type="term" value="P:cell wall organization"/>
    <property type="evidence" value="ECO:0007669"/>
    <property type="project" value="UniProtKB-KW"/>
</dbReference>
<feature type="active site" evidence="13">
    <location>
        <position position="118"/>
    </location>
</feature>
<feature type="chain" id="PRO_5032606378" description="serine-type D-Ala-D-Ala carboxypeptidase" evidence="16">
    <location>
        <begin position="19"/>
        <end position="376"/>
    </location>
</feature>
<feature type="domain" description="Peptidase S11 D-Ala-D-Ala carboxypeptidase A C-terminal" evidence="17">
    <location>
        <begin position="270"/>
        <end position="360"/>
    </location>
</feature>
<evidence type="ECO:0000256" key="16">
    <source>
        <dbReference type="SAM" id="SignalP"/>
    </source>
</evidence>
<dbReference type="EC" id="3.4.16.4" evidence="4"/>
<comment type="similarity">
    <text evidence="3 15">Belongs to the peptidase S11 family.</text>
</comment>
<dbReference type="GO" id="GO:0009002">
    <property type="term" value="F:serine-type D-Ala-D-Ala carboxypeptidase activity"/>
    <property type="evidence" value="ECO:0007669"/>
    <property type="project" value="UniProtKB-EC"/>
</dbReference>
<dbReference type="Pfam" id="PF07943">
    <property type="entry name" value="PBP5_C"/>
    <property type="match status" value="1"/>
</dbReference>
<evidence type="ECO:0000256" key="12">
    <source>
        <dbReference type="ARBA" id="ARBA00034000"/>
    </source>
</evidence>
<evidence type="ECO:0000256" key="13">
    <source>
        <dbReference type="PIRSR" id="PIRSR618044-1"/>
    </source>
</evidence>
<feature type="binding site" evidence="14">
    <location>
        <position position="220"/>
    </location>
    <ligand>
        <name>substrate</name>
    </ligand>
</feature>
<evidence type="ECO:0000256" key="6">
    <source>
        <dbReference type="ARBA" id="ARBA00022670"/>
    </source>
</evidence>
<evidence type="ECO:0000256" key="15">
    <source>
        <dbReference type="RuleBase" id="RU004016"/>
    </source>
</evidence>
<dbReference type="SUPFAM" id="SSF56601">
    <property type="entry name" value="beta-lactamase/transpeptidase-like"/>
    <property type="match status" value="1"/>
</dbReference>
<evidence type="ECO:0000256" key="1">
    <source>
        <dbReference type="ARBA" id="ARBA00003217"/>
    </source>
</evidence>
<dbReference type="UniPathway" id="UPA00219"/>
<evidence type="ECO:0000259" key="17">
    <source>
        <dbReference type="SMART" id="SM00936"/>
    </source>
</evidence>
<evidence type="ECO:0000256" key="10">
    <source>
        <dbReference type="ARBA" id="ARBA00022984"/>
    </source>
</evidence>
<evidence type="ECO:0000256" key="5">
    <source>
        <dbReference type="ARBA" id="ARBA00022645"/>
    </source>
</evidence>
<evidence type="ECO:0000313" key="18">
    <source>
        <dbReference type="EMBL" id="BBO99815.1"/>
    </source>
</evidence>
<dbReference type="GO" id="GO:0009252">
    <property type="term" value="P:peptidoglycan biosynthetic process"/>
    <property type="evidence" value="ECO:0007669"/>
    <property type="project" value="UniProtKB-UniPathway"/>
</dbReference>
<dbReference type="InterPro" id="IPR001967">
    <property type="entry name" value="Peptidase_S11_N"/>
</dbReference>
<dbReference type="KEGG" id="sniv:SFSGTM_05240"/>
<keyword evidence="7 16" id="KW-0732">Signal</keyword>
<dbReference type="SUPFAM" id="SSF69189">
    <property type="entry name" value="Penicillin-binding protein associated domain"/>
    <property type="match status" value="1"/>
</dbReference>
<gene>
    <name evidence="18" type="ORF">SFSGTM_05240</name>
</gene>
<evidence type="ECO:0000256" key="3">
    <source>
        <dbReference type="ARBA" id="ARBA00007164"/>
    </source>
</evidence>
<dbReference type="Proteomes" id="UP000463939">
    <property type="component" value="Chromosome"/>
</dbReference>
<dbReference type="InterPro" id="IPR012907">
    <property type="entry name" value="Peptidase_S11_C"/>
</dbReference>
<keyword evidence="6" id="KW-0645">Protease</keyword>
<dbReference type="InterPro" id="IPR015956">
    <property type="entry name" value="Peniciliin-bd_prot_C_sf"/>
</dbReference>
<accession>A0A809RDU2</accession>
<evidence type="ECO:0000313" key="19">
    <source>
        <dbReference type="Proteomes" id="UP000463939"/>
    </source>
</evidence>
<keyword evidence="5" id="KW-0121">Carboxypeptidase</keyword>
<evidence type="ECO:0000256" key="2">
    <source>
        <dbReference type="ARBA" id="ARBA00004752"/>
    </source>
</evidence>
<sequence length="376" mass="41524">MKKIIAFVLLFLSTLSFAAELPMAPPPELAAKAWLLMDANSGQVLVEKDADRRIEPASLTKLMSAYLSFAAIKQGRLKLSDTVPVSDKAWKTEGSRMFIEPNKPVTVDELLHGMIVQSGNDATIALAESIGGNEAGFVTMMNKEAQRLGMTHTHFVTATGLPDPQHYTTARDLSLIATAIIRDYPEFHPLYSIKEYRYNNITQPNRNRLLWSDPSVDGMKTGHTESAGYCLIASAHRGTRRLLSVVLGANSDALRAAESQRLLNYGFQFYDSAKLYNHDQTVASLKVWKGSQSLIKAGFTSDLYVSIPRGRSKDLKTTLTTRQPLLAPLSRGQNIGTLKISLDNKVLTQFPVVALENVSVASFIGRAWDSMMLKFK</sequence>
<dbReference type="SMART" id="SM00936">
    <property type="entry name" value="PBP5_C"/>
    <property type="match status" value="1"/>
</dbReference>
<dbReference type="EMBL" id="AP021881">
    <property type="protein sequence ID" value="BBO99815.1"/>
    <property type="molecule type" value="Genomic_DNA"/>
</dbReference>
<dbReference type="GO" id="GO:0008360">
    <property type="term" value="P:regulation of cell shape"/>
    <property type="evidence" value="ECO:0007669"/>
    <property type="project" value="UniProtKB-KW"/>
</dbReference>
<dbReference type="Gene3D" id="3.40.710.10">
    <property type="entry name" value="DD-peptidase/beta-lactamase superfamily"/>
    <property type="match status" value="1"/>
</dbReference>
<evidence type="ECO:0000256" key="4">
    <source>
        <dbReference type="ARBA" id="ARBA00012448"/>
    </source>
</evidence>
<dbReference type="PANTHER" id="PTHR21581">
    <property type="entry name" value="D-ALANYL-D-ALANINE CARBOXYPEPTIDASE"/>
    <property type="match status" value="1"/>
</dbReference>